<proteinExistence type="predicted"/>
<dbReference type="EMBL" id="CAJPVJ010000442">
    <property type="protein sequence ID" value="CAG2162463.1"/>
    <property type="molecule type" value="Genomic_DNA"/>
</dbReference>
<feature type="domain" description="F-box" evidence="1">
    <location>
        <begin position="545"/>
        <end position="571"/>
    </location>
</feature>
<dbReference type="PANTHER" id="PTHR14939:SF5">
    <property type="entry name" value="F-BOX ONLY PROTEIN 22"/>
    <property type="match status" value="1"/>
</dbReference>
<dbReference type="PANTHER" id="PTHR14939">
    <property type="entry name" value="F-BOX ONLY PROTEIN 22"/>
    <property type="match status" value="1"/>
</dbReference>
<dbReference type="AlphaFoldDB" id="A0A7R9QBA0"/>
<dbReference type="InterPro" id="IPR036047">
    <property type="entry name" value="F-box-like_dom_sf"/>
</dbReference>
<protein>
    <recommendedName>
        <fullName evidence="1">F-box domain-containing protein</fullName>
    </recommendedName>
</protein>
<dbReference type="SUPFAM" id="SSF81383">
    <property type="entry name" value="F-box domain"/>
    <property type="match status" value="1"/>
</dbReference>
<gene>
    <name evidence="2" type="ORF">ONB1V03_LOCUS2056</name>
</gene>
<evidence type="ECO:0000259" key="1">
    <source>
        <dbReference type="Pfam" id="PF00646"/>
    </source>
</evidence>
<reference evidence="2" key="1">
    <citation type="submission" date="2020-11" db="EMBL/GenBank/DDBJ databases">
        <authorList>
            <person name="Tran Van P."/>
        </authorList>
    </citation>
    <scope>NUCLEOTIDE SEQUENCE</scope>
</reference>
<dbReference type="InterPro" id="IPR001810">
    <property type="entry name" value="F-box_dom"/>
</dbReference>
<evidence type="ECO:0000313" key="2">
    <source>
        <dbReference type="EMBL" id="CAD7639563.1"/>
    </source>
</evidence>
<organism evidence="2">
    <name type="scientific">Oppiella nova</name>
    <dbReference type="NCBI Taxonomy" id="334625"/>
    <lineage>
        <taxon>Eukaryota</taxon>
        <taxon>Metazoa</taxon>
        <taxon>Ecdysozoa</taxon>
        <taxon>Arthropoda</taxon>
        <taxon>Chelicerata</taxon>
        <taxon>Arachnida</taxon>
        <taxon>Acari</taxon>
        <taxon>Acariformes</taxon>
        <taxon>Sarcoptiformes</taxon>
        <taxon>Oribatida</taxon>
        <taxon>Brachypylina</taxon>
        <taxon>Oppioidea</taxon>
        <taxon>Oppiidae</taxon>
        <taxon>Oppiella</taxon>
    </lineage>
</organism>
<dbReference type="GO" id="GO:0000209">
    <property type="term" value="P:protein polyubiquitination"/>
    <property type="evidence" value="ECO:0007669"/>
    <property type="project" value="TreeGrafter"/>
</dbReference>
<dbReference type="Proteomes" id="UP000728032">
    <property type="component" value="Unassembled WGS sequence"/>
</dbReference>
<dbReference type="EMBL" id="OC915267">
    <property type="protein sequence ID" value="CAD7639563.1"/>
    <property type="molecule type" value="Genomic_DNA"/>
</dbReference>
<dbReference type="GO" id="GO:0032436">
    <property type="term" value="P:positive regulation of proteasomal ubiquitin-dependent protein catabolic process"/>
    <property type="evidence" value="ECO:0007669"/>
    <property type="project" value="TreeGrafter"/>
</dbReference>
<keyword evidence="3" id="KW-1185">Reference proteome</keyword>
<name>A0A7R9QBA0_9ACAR</name>
<dbReference type="Pfam" id="PF00646">
    <property type="entry name" value="F-box"/>
    <property type="match status" value="1"/>
</dbReference>
<evidence type="ECO:0000313" key="3">
    <source>
        <dbReference type="Proteomes" id="UP000728032"/>
    </source>
</evidence>
<sequence length="845" mass="96907">MQEVVATSDVRGKSYERQALTESPVMVDRELPVFTGGCDAPDLRTIPSTRRPIYQINSIYRTDSQTGQSSAGLSSTGASDEYITIRPPHEPELTNSRCSRLATTSGLIGTTADTTTHTDANAITGSSGDLSADNRFVLGLGHLKSTSRVCKLWQNCCDREVRYRCHRVLVDHLFYGFAIESSVSSDADANDDTENKPFVLSDRQSVVKRLCDYYKSDIQLIPQLVVMFNAKLSREEGWYAALKVNAYRKYLPKDCLFIHLETQTIIGTSDHNRCPYPAANGLAGISHLLLSRISGLEIDVYYDQEICESLKADPDMKCILYFESAKDYDRRDTSDQYLWHNCNHHMWEVMKQMEFKLAFGGTRVTAIDVSAGYESAEAEKPFACIAIRGPNVSACSIEMKTGNLESTERLLTEFKSRLGFDADDRRLSTTFAFVFCRIIPYRFNRYCHFKEGESSQLIHRIFPNVIFAGAISVINFGQNYWPGMPVPSHEESNYKTTLFDSTIIMSNESISGGEYEECVHNEPNHRIADNYELCLKHSLVNNYLIMENIFKWLEPSELIKCSQVCIKWKLISQLIAYKRQYFSHKLLYFGLLSTQSAHTLRDKYLNIFRESFDEAIDSYNNYLSRNRLKEFQLIIVFSKLDFHRMEDFLVRQHIPNDCTIIQINCRNEVIGTQELIDHKYLGANQYVEYESDFDLLSAISAFFMSRAMPGIEVHVYNDSNVFHIKSDENLKCILVFHIWRSFFGHFSRLKTDNQYLEYLEQFVHQCNHNIAFGGVTVDRLAASQATDTDNCNQYIDYICCLTFSGSNVKAFSYVIDFSDTYIESHLKSIYEELQHNLSHKIETTD</sequence>
<dbReference type="OrthoDB" id="6506413at2759"/>
<accession>A0A7R9QBA0</accession>